<keyword evidence="2" id="KW-1185">Reference proteome</keyword>
<name>A0ABQ1SW83_9GAMM</name>
<accession>A0ABQ1SW83</accession>
<dbReference type="InterPro" id="IPR015943">
    <property type="entry name" value="WD40/YVTN_repeat-like_dom_sf"/>
</dbReference>
<evidence type="ECO:0000313" key="2">
    <source>
        <dbReference type="Proteomes" id="UP000606498"/>
    </source>
</evidence>
<gene>
    <name evidence="1" type="ORF">GCM10011520_02800</name>
</gene>
<evidence type="ECO:0000313" key="1">
    <source>
        <dbReference type="EMBL" id="GGE65483.1"/>
    </source>
</evidence>
<dbReference type="Proteomes" id="UP000606498">
    <property type="component" value="Unassembled WGS sequence"/>
</dbReference>
<dbReference type="EMBL" id="BMKO01000001">
    <property type="protein sequence ID" value="GGE65483.1"/>
    <property type="molecule type" value="Genomic_DNA"/>
</dbReference>
<comment type="caution">
    <text evidence="1">The sequence shown here is derived from an EMBL/GenBank/DDBJ whole genome shotgun (WGS) entry which is preliminary data.</text>
</comment>
<reference evidence="2" key="1">
    <citation type="journal article" date="2019" name="Int. J. Syst. Evol. Microbiol.">
        <title>The Global Catalogue of Microorganisms (GCM) 10K type strain sequencing project: providing services to taxonomists for standard genome sequencing and annotation.</title>
        <authorList>
            <consortium name="The Broad Institute Genomics Platform"/>
            <consortium name="The Broad Institute Genome Sequencing Center for Infectious Disease"/>
            <person name="Wu L."/>
            <person name="Ma J."/>
        </authorList>
    </citation>
    <scope>NUCLEOTIDE SEQUENCE [LARGE SCALE GENOMIC DNA]</scope>
    <source>
        <strain evidence="2">CGMCC 1.16033</strain>
    </source>
</reference>
<dbReference type="Gene3D" id="2.130.10.10">
    <property type="entry name" value="YVTN repeat-like/Quinoprotein amine dehydrogenase"/>
    <property type="match status" value="1"/>
</dbReference>
<proteinExistence type="predicted"/>
<dbReference type="SUPFAM" id="SSF50939">
    <property type="entry name" value="Sialidases"/>
    <property type="match status" value="1"/>
</dbReference>
<sequence>MIFRTRLKAGLPNVFNKAGKYFYLLTAADAVEIRFRDENPQTNSVDFKSEMREGMSADFEIGVTEVELLSQSDQYVEFWLGKTKLDYSRLALGGASSQIDSGRAVCELGSSLAIPADFRRKAITLQALADVTIGGIGVTAATGYALKTGESIKLNSRGDVYTYLTPARIDQIQTSATYIAAPAASDDANGFQHIDIMECFFYDKTTNRLSTGYSKMVYSDDGGANWIDSNVNIAINGDPSNLFHQLGQTQKGLFVVKGYYGRIGVSRDGGKNWDYFASIQQSLNIETGEPIVGAGFAYGGWISGDEKNIVVICNDGLWETFDAGKSWINYQDNVGIGFGAGIAITKRDNVIYVVDGGGLYVYDYQTKKFIKKHNEETAGGDDSIAIIGAKIYWYNSSTQKLKYSENGGDTIKSNQSLTAKARYIAQFGESVIIGGLDKLGIIKRFGDEIEWFVPDTLSGKTWSGNRIVITEDSIIVKQSSPAEDVDPKAAVYPMGAVAGASLPVPLQWLAELN</sequence>
<protein>
    <submittedName>
        <fullName evidence="1">Uncharacterized protein</fullName>
    </submittedName>
</protein>
<organism evidence="1 2">
    <name type="scientific">Shewanella carassii</name>
    <dbReference type="NCBI Taxonomy" id="1987584"/>
    <lineage>
        <taxon>Bacteria</taxon>
        <taxon>Pseudomonadati</taxon>
        <taxon>Pseudomonadota</taxon>
        <taxon>Gammaproteobacteria</taxon>
        <taxon>Alteromonadales</taxon>
        <taxon>Shewanellaceae</taxon>
        <taxon>Shewanella</taxon>
    </lineage>
</organism>
<dbReference type="RefSeq" id="WP_100143679.1">
    <property type="nucleotide sequence ID" value="NZ_BMKO01000001.1"/>
</dbReference>
<dbReference type="InterPro" id="IPR036278">
    <property type="entry name" value="Sialidase_sf"/>
</dbReference>